<dbReference type="EMBL" id="QGNW01000251">
    <property type="protein sequence ID" value="RVW81616.1"/>
    <property type="molecule type" value="Genomic_DNA"/>
</dbReference>
<evidence type="ECO:0000256" key="1">
    <source>
        <dbReference type="SAM" id="MobiDB-lite"/>
    </source>
</evidence>
<reference evidence="2 3" key="1">
    <citation type="journal article" date="2018" name="PLoS Genet.">
        <title>Population sequencing reveals clonal diversity and ancestral inbreeding in the grapevine cultivar Chardonnay.</title>
        <authorList>
            <person name="Roach M.J."/>
            <person name="Johnson D.L."/>
            <person name="Bohlmann J."/>
            <person name="van Vuuren H.J."/>
            <person name="Jones S.J."/>
            <person name="Pretorius I.S."/>
            <person name="Schmidt S.A."/>
            <person name="Borneman A.R."/>
        </authorList>
    </citation>
    <scope>NUCLEOTIDE SEQUENCE [LARGE SCALE GENOMIC DNA]</scope>
    <source>
        <strain evidence="3">cv. Chardonnay</strain>
        <tissue evidence="2">Leaf</tissue>
    </source>
</reference>
<proteinExistence type="predicted"/>
<sequence length="129" mass="14616">MTEPPQPSAIPHSEDGAPSSLPLRRYHTRRQPTTPGVSSSRPKKSASRPPMKKARVSAPVEPSEPQPPTTESQIPSRMTPEVVIRRPMVTQPPIEGNLDYRAKPFHYELCFDRETFKHQPELKDSFHLL</sequence>
<dbReference type="Proteomes" id="UP000288805">
    <property type="component" value="Unassembled WGS sequence"/>
</dbReference>
<gene>
    <name evidence="2" type="ORF">CK203_049466</name>
</gene>
<organism evidence="2 3">
    <name type="scientific">Vitis vinifera</name>
    <name type="common">Grape</name>
    <dbReference type="NCBI Taxonomy" id="29760"/>
    <lineage>
        <taxon>Eukaryota</taxon>
        <taxon>Viridiplantae</taxon>
        <taxon>Streptophyta</taxon>
        <taxon>Embryophyta</taxon>
        <taxon>Tracheophyta</taxon>
        <taxon>Spermatophyta</taxon>
        <taxon>Magnoliopsida</taxon>
        <taxon>eudicotyledons</taxon>
        <taxon>Gunneridae</taxon>
        <taxon>Pentapetalae</taxon>
        <taxon>rosids</taxon>
        <taxon>Vitales</taxon>
        <taxon>Vitaceae</taxon>
        <taxon>Viteae</taxon>
        <taxon>Vitis</taxon>
    </lineage>
</organism>
<feature type="region of interest" description="Disordered" evidence="1">
    <location>
        <begin position="1"/>
        <end position="87"/>
    </location>
</feature>
<comment type="caution">
    <text evidence="2">The sequence shown here is derived from an EMBL/GenBank/DDBJ whole genome shotgun (WGS) entry which is preliminary data.</text>
</comment>
<evidence type="ECO:0000313" key="3">
    <source>
        <dbReference type="Proteomes" id="UP000288805"/>
    </source>
</evidence>
<name>A0A438HAY2_VITVI</name>
<protein>
    <submittedName>
        <fullName evidence="2">Uncharacterized protein</fullName>
    </submittedName>
</protein>
<dbReference type="AlphaFoldDB" id="A0A438HAY2"/>
<evidence type="ECO:0000313" key="2">
    <source>
        <dbReference type="EMBL" id="RVW81616.1"/>
    </source>
</evidence>
<feature type="compositionally biased region" description="Basic residues" evidence="1">
    <location>
        <begin position="41"/>
        <end position="55"/>
    </location>
</feature>
<accession>A0A438HAY2</accession>